<sequence length="507" mass="55741">MAAPARARAVARVLGGLTAREVRALAGRRNRPPDADPGRERARAVRHALEELGPFYVKLGQMLATRPDMVSATMISEFEQLHDQVSPLPFSDLEPVLETELGADWRGRFRSIDVDKPLGAASLAQVYRVELDDGRPGVVKIQRPGIAALMRDDMWLMRRIARVVGKRTPDFTEVIDVEAMLDMIFDTMEPELDFTREAENMDAARQVAAKFDLVAVPDVVAATPRVLVQGMAAGRPVRDVQPGPDDAEQLMAAGHDVFGFMCQSYFSERVFHADPHPGNIFLSADGVATIIDWGMVGRMDRRMSMSLLLLLISILRNDGSGAARAWIELGRVTPRGDVAGFVGDMSRLVPKLAGRSLGDIDFGTVLTSALGFATKRGISTNPMVSVLGKSYANLEGSVRLFAPQISLTDVMGQNLRRIMQQMLSEEVNEEQLAAVALETLLGGGIVRNWRSIADDAVSRGLTVQTSQIEHRRSRREDRADARAAKLRHSLVGLGAVALWLDHRRRLR</sequence>
<dbReference type="InterPro" id="IPR004147">
    <property type="entry name" value="ABC1_dom"/>
</dbReference>
<evidence type="ECO:0000256" key="1">
    <source>
        <dbReference type="ARBA" id="ARBA00009670"/>
    </source>
</evidence>
<evidence type="ECO:0000313" key="3">
    <source>
        <dbReference type="EMBL" id="NMH90802.1"/>
    </source>
</evidence>
<comment type="similarity">
    <text evidence="1">Belongs to the protein kinase superfamily. ADCK protein kinase family.</text>
</comment>
<reference evidence="3 4" key="1">
    <citation type="submission" date="2020-04" db="EMBL/GenBank/DDBJ databases">
        <authorList>
            <person name="Klaysubun C."/>
            <person name="Duangmal K."/>
            <person name="Lipun K."/>
        </authorList>
    </citation>
    <scope>NUCLEOTIDE SEQUENCE [LARGE SCALE GENOMIC DNA]</scope>
    <source>
        <strain evidence="3 4">DSM 45300</strain>
    </source>
</reference>
<name>A0A848DDZ1_9PSEU</name>
<dbReference type="Pfam" id="PF03109">
    <property type="entry name" value="ABC1"/>
    <property type="match status" value="1"/>
</dbReference>
<dbReference type="GO" id="GO:0016301">
    <property type="term" value="F:kinase activity"/>
    <property type="evidence" value="ECO:0007669"/>
    <property type="project" value="UniProtKB-KW"/>
</dbReference>
<dbReference type="PANTHER" id="PTHR10566:SF113">
    <property type="entry name" value="PROTEIN ACTIVITY OF BC1 COMPLEX KINASE 7, CHLOROPLASTIC"/>
    <property type="match status" value="1"/>
</dbReference>
<accession>A0A848DDZ1</accession>
<keyword evidence="4" id="KW-1185">Reference proteome</keyword>
<dbReference type="RefSeq" id="WP_169410302.1">
    <property type="nucleotide sequence ID" value="NZ_JAAXKZ010000009.1"/>
</dbReference>
<evidence type="ECO:0000259" key="2">
    <source>
        <dbReference type="Pfam" id="PF03109"/>
    </source>
</evidence>
<feature type="domain" description="ABC1 atypical kinase-like" evidence="2">
    <location>
        <begin position="80"/>
        <end position="322"/>
    </location>
</feature>
<comment type="caution">
    <text evidence="3">The sequence shown here is derived from an EMBL/GenBank/DDBJ whole genome shotgun (WGS) entry which is preliminary data.</text>
</comment>
<proteinExistence type="inferred from homology"/>
<organism evidence="3 4">
    <name type="scientific">Pseudonocardia bannensis</name>
    <dbReference type="NCBI Taxonomy" id="630973"/>
    <lineage>
        <taxon>Bacteria</taxon>
        <taxon>Bacillati</taxon>
        <taxon>Actinomycetota</taxon>
        <taxon>Actinomycetes</taxon>
        <taxon>Pseudonocardiales</taxon>
        <taxon>Pseudonocardiaceae</taxon>
        <taxon>Pseudonocardia</taxon>
    </lineage>
</organism>
<dbReference type="AlphaFoldDB" id="A0A848DDZ1"/>
<keyword evidence="3" id="KW-0418">Kinase</keyword>
<dbReference type="PANTHER" id="PTHR10566">
    <property type="entry name" value="CHAPERONE-ACTIVITY OF BC1 COMPLEX CABC1 -RELATED"/>
    <property type="match status" value="1"/>
</dbReference>
<dbReference type="CDD" id="cd05121">
    <property type="entry name" value="ABC1_ADCK3-like"/>
    <property type="match status" value="1"/>
</dbReference>
<keyword evidence="3" id="KW-0808">Transferase</keyword>
<dbReference type="InterPro" id="IPR011009">
    <property type="entry name" value="Kinase-like_dom_sf"/>
</dbReference>
<evidence type="ECO:0000313" key="4">
    <source>
        <dbReference type="Proteomes" id="UP000586918"/>
    </source>
</evidence>
<dbReference type="InterPro" id="IPR050154">
    <property type="entry name" value="UbiB_kinase"/>
</dbReference>
<protein>
    <submittedName>
        <fullName evidence="3">AarF/ABC1/UbiB kinase family protein</fullName>
    </submittedName>
</protein>
<dbReference type="EMBL" id="JAAXKZ010000009">
    <property type="protein sequence ID" value="NMH90802.1"/>
    <property type="molecule type" value="Genomic_DNA"/>
</dbReference>
<dbReference type="SUPFAM" id="SSF56112">
    <property type="entry name" value="Protein kinase-like (PK-like)"/>
    <property type="match status" value="1"/>
</dbReference>
<gene>
    <name evidence="3" type="ORF">HF519_04225</name>
</gene>
<dbReference type="Proteomes" id="UP000586918">
    <property type="component" value="Unassembled WGS sequence"/>
</dbReference>